<dbReference type="Proteomes" id="UP000198889">
    <property type="component" value="Unassembled WGS sequence"/>
</dbReference>
<protein>
    <submittedName>
        <fullName evidence="2">Uncharacterized protein</fullName>
    </submittedName>
</protein>
<feature type="transmembrane region" description="Helical" evidence="1">
    <location>
        <begin position="28"/>
        <end position="47"/>
    </location>
</feature>
<dbReference type="EMBL" id="FMTP01000001">
    <property type="protein sequence ID" value="SCW31215.1"/>
    <property type="molecule type" value="Genomic_DNA"/>
</dbReference>
<keyword evidence="3" id="KW-1185">Reference proteome</keyword>
<keyword evidence="1" id="KW-0472">Membrane</keyword>
<evidence type="ECO:0000313" key="2">
    <source>
        <dbReference type="EMBL" id="SCW31215.1"/>
    </source>
</evidence>
<sequence>MQTIILVILILLLLIAIGVVGRRSTPVRLILVALVLALVVLAAIGFVRDEQAVGPGVAPIIEAP</sequence>
<reference evidence="3" key="1">
    <citation type="submission" date="2016-10" db="EMBL/GenBank/DDBJ databases">
        <authorList>
            <person name="Varghese N."/>
            <person name="Submissions S."/>
        </authorList>
    </citation>
    <scope>NUCLEOTIDE SEQUENCE [LARGE SCALE GENOMIC DNA]</scope>
    <source>
        <strain evidence="3">CGMCC 1.1761</strain>
    </source>
</reference>
<keyword evidence="1" id="KW-1133">Transmembrane helix</keyword>
<keyword evidence="1" id="KW-0812">Transmembrane</keyword>
<proteinExistence type="predicted"/>
<dbReference type="RefSeq" id="WP_091435894.1">
    <property type="nucleotide sequence ID" value="NZ_FMTP01000001.1"/>
</dbReference>
<organism evidence="2 3">
    <name type="scientific">Ancylobacter rudongensis</name>
    <dbReference type="NCBI Taxonomy" id="177413"/>
    <lineage>
        <taxon>Bacteria</taxon>
        <taxon>Pseudomonadati</taxon>
        <taxon>Pseudomonadota</taxon>
        <taxon>Alphaproteobacteria</taxon>
        <taxon>Hyphomicrobiales</taxon>
        <taxon>Xanthobacteraceae</taxon>
        <taxon>Ancylobacter</taxon>
    </lineage>
</organism>
<name>A0A1G4PGD6_9HYPH</name>
<accession>A0A1G4PGD6</accession>
<dbReference type="AlphaFoldDB" id="A0A1G4PGD6"/>
<evidence type="ECO:0000313" key="3">
    <source>
        <dbReference type="Proteomes" id="UP000198889"/>
    </source>
</evidence>
<evidence type="ECO:0000256" key="1">
    <source>
        <dbReference type="SAM" id="Phobius"/>
    </source>
</evidence>
<gene>
    <name evidence="2" type="ORF">SAMN05660859_0537</name>
</gene>